<name>A0AAV7W3E6_PLEWA</name>
<dbReference type="Proteomes" id="UP001066276">
    <property type="component" value="Chromosome 1_2"/>
</dbReference>
<reference evidence="1" key="1">
    <citation type="journal article" date="2022" name="bioRxiv">
        <title>Sequencing and chromosome-scale assembly of the giantPleurodeles waltlgenome.</title>
        <authorList>
            <person name="Brown T."/>
            <person name="Elewa A."/>
            <person name="Iarovenko S."/>
            <person name="Subramanian E."/>
            <person name="Araus A.J."/>
            <person name="Petzold A."/>
            <person name="Susuki M."/>
            <person name="Suzuki K.-i.T."/>
            <person name="Hayashi T."/>
            <person name="Toyoda A."/>
            <person name="Oliveira C."/>
            <person name="Osipova E."/>
            <person name="Leigh N.D."/>
            <person name="Simon A."/>
            <person name="Yun M.H."/>
        </authorList>
    </citation>
    <scope>NUCLEOTIDE SEQUENCE</scope>
    <source>
        <strain evidence="1">20211129_DDA</strain>
        <tissue evidence="1">Liver</tissue>
    </source>
</reference>
<evidence type="ECO:0000313" key="2">
    <source>
        <dbReference type="Proteomes" id="UP001066276"/>
    </source>
</evidence>
<evidence type="ECO:0000313" key="1">
    <source>
        <dbReference type="EMBL" id="KAJ1208432.1"/>
    </source>
</evidence>
<gene>
    <name evidence="1" type="ORF">NDU88_003818</name>
</gene>
<sequence>MVHNITSKLPPQKSIVAMLTVTPVQAEPMCQLETMLDKHTGMYNDNILPAIQNSKKAMKAQLEVIQVETGVFCTYHAKLVEHVDETE</sequence>
<organism evidence="1 2">
    <name type="scientific">Pleurodeles waltl</name>
    <name type="common">Iberian ribbed newt</name>
    <dbReference type="NCBI Taxonomy" id="8319"/>
    <lineage>
        <taxon>Eukaryota</taxon>
        <taxon>Metazoa</taxon>
        <taxon>Chordata</taxon>
        <taxon>Craniata</taxon>
        <taxon>Vertebrata</taxon>
        <taxon>Euteleostomi</taxon>
        <taxon>Amphibia</taxon>
        <taxon>Batrachia</taxon>
        <taxon>Caudata</taxon>
        <taxon>Salamandroidea</taxon>
        <taxon>Salamandridae</taxon>
        <taxon>Pleurodelinae</taxon>
        <taxon>Pleurodeles</taxon>
    </lineage>
</organism>
<proteinExistence type="predicted"/>
<accession>A0AAV7W3E6</accession>
<dbReference type="EMBL" id="JANPWB010000002">
    <property type="protein sequence ID" value="KAJ1208432.1"/>
    <property type="molecule type" value="Genomic_DNA"/>
</dbReference>
<comment type="caution">
    <text evidence="1">The sequence shown here is derived from an EMBL/GenBank/DDBJ whole genome shotgun (WGS) entry which is preliminary data.</text>
</comment>
<protein>
    <submittedName>
        <fullName evidence="1">Uncharacterized protein</fullName>
    </submittedName>
</protein>
<keyword evidence="2" id="KW-1185">Reference proteome</keyword>
<dbReference type="AlphaFoldDB" id="A0AAV7W3E6"/>